<dbReference type="SMART" id="SM00091">
    <property type="entry name" value="PAS"/>
    <property type="match status" value="1"/>
</dbReference>
<name>A0ABQ4TJ41_9HYPH</name>
<dbReference type="Gene3D" id="3.30.450.20">
    <property type="entry name" value="PAS domain"/>
    <property type="match status" value="1"/>
</dbReference>
<reference evidence="3" key="1">
    <citation type="journal article" date="2021" name="Front. Microbiol.">
        <title>Comprehensive Comparative Genomics and Phenotyping of Methylobacterium Species.</title>
        <authorList>
            <person name="Alessa O."/>
            <person name="Ogura Y."/>
            <person name="Fujitani Y."/>
            <person name="Takami H."/>
            <person name="Hayashi T."/>
            <person name="Sahin N."/>
            <person name="Tani A."/>
        </authorList>
    </citation>
    <scope>NUCLEOTIDE SEQUENCE</scope>
    <source>
        <strain evidence="3">DSM 23674</strain>
    </source>
</reference>
<dbReference type="PROSITE" id="PS50113">
    <property type="entry name" value="PAC"/>
    <property type="match status" value="1"/>
</dbReference>
<evidence type="ECO:0000313" key="4">
    <source>
        <dbReference type="Proteomes" id="UP001055101"/>
    </source>
</evidence>
<sequence>MAPGFDVSGLVAAIGDAVVVSDPEGLIVVWNPAAERIFGFSEAEALGQRLDLITPDRHRRRHWDGYHKTMRTGVTKYGADVLRVPALHKDGRALSIAFTVGMLHGADGAVTGIAAIIRDDTTRWEDERQLRRRVSDLEAEIQASVSAEFEDEPDLTSKHCF</sequence>
<evidence type="ECO:0000313" key="3">
    <source>
        <dbReference type="EMBL" id="GJE54807.1"/>
    </source>
</evidence>
<dbReference type="CDD" id="cd00130">
    <property type="entry name" value="PAS"/>
    <property type="match status" value="1"/>
</dbReference>
<dbReference type="InterPro" id="IPR013767">
    <property type="entry name" value="PAS_fold"/>
</dbReference>
<comment type="caution">
    <text evidence="3">The sequence shown here is derived from an EMBL/GenBank/DDBJ whole genome shotgun (WGS) entry which is preliminary data.</text>
</comment>
<proteinExistence type="predicted"/>
<protein>
    <submittedName>
        <fullName evidence="3">Sensor protein FixL</fullName>
    </submittedName>
</protein>
<dbReference type="NCBIfam" id="TIGR00229">
    <property type="entry name" value="sensory_box"/>
    <property type="match status" value="1"/>
</dbReference>
<dbReference type="Pfam" id="PF00989">
    <property type="entry name" value="PAS"/>
    <property type="match status" value="1"/>
</dbReference>
<keyword evidence="4" id="KW-1185">Reference proteome</keyword>
<dbReference type="EMBL" id="BPRA01000005">
    <property type="protein sequence ID" value="GJE54807.1"/>
    <property type="molecule type" value="Genomic_DNA"/>
</dbReference>
<dbReference type="SUPFAM" id="SSF55785">
    <property type="entry name" value="PYP-like sensor domain (PAS domain)"/>
    <property type="match status" value="1"/>
</dbReference>
<accession>A0ABQ4TJ41</accession>
<reference evidence="3" key="2">
    <citation type="submission" date="2021-08" db="EMBL/GenBank/DDBJ databases">
        <authorList>
            <person name="Tani A."/>
            <person name="Ola A."/>
            <person name="Ogura Y."/>
            <person name="Katsura K."/>
            <person name="Hayashi T."/>
        </authorList>
    </citation>
    <scope>NUCLEOTIDE SEQUENCE</scope>
    <source>
        <strain evidence="3">DSM 23674</strain>
    </source>
</reference>
<dbReference type="Proteomes" id="UP001055101">
    <property type="component" value="Unassembled WGS sequence"/>
</dbReference>
<dbReference type="InterPro" id="IPR035965">
    <property type="entry name" value="PAS-like_dom_sf"/>
</dbReference>
<organism evidence="3 4">
    <name type="scientific">Methylobacterium thuringiense</name>
    <dbReference type="NCBI Taxonomy" id="1003091"/>
    <lineage>
        <taxon>Bacteria</taxon>
        <taxon>Pseudomonadati</taxon>
        <taxon>Pseudomonadota</taxon>
        <taxon>Alphaproteobacteria</taxon>
        <taxon>Hyphomicrobiales</taxon>
        <taxon>Methylobacteriaceae</taxon>
        <taxon>Methylobacterium</taxon>
    </lineage>
</organism>
<evidence type="ECO:0000259" key="2">
    <source>
        <dbReference type="PROSITE" id="PS50113"/>
    </source>
</evidence>
<dbReference type="InterPro" id="IPR000700">
    <property type="entry name" value="PAS-assoc_C"/>
</dbReference>
<dbReference type="InterPro" id="IPR000014">
    <property type="entry name" value="PAS"/>
</dbReference>
<gene>
    <name evidence="3" type="primary">fixL</name>
    <name evidence="3" type="ORF">EKPJFOCH_1291</name>
</gene>
<feature type="domain" description="PAC" evidence="2">
    <location>
        <begin position="80"/>
        <end position="132"/>
    </location>
</feature>
<dbReference type="PROSITE" id="PS50112">
    <property type="entry name" value="PAS"/>
    <property type="match status" value="1"/>
</dbReference>
<evidence type="ECO:0000259" key="1">
    <source>
        <dbReference type="PROSITE" id="PS50112"/>
    </source>
</evidence>
<feature type="domain" description="PAS" evidence="1">
    <location>
        <begin position="10"/>
        <end position="56"/>
    </location>
</feature>
<dbReference type="RefSeq" id="WP_147813391.1">
    <property type="nucleotide sequence ID" value="NZ_BPRA01000005.1"/>
</dbReference>